<feature type="compositionally biased region" description="Polar residues" evidence="1">
    <location>
        <begin position="313"/>
        <end position="325"/>
    </location>
</feature>
<dbReference type="EMBL" id="CAJQZP010000414">
    <property type="protein sequence ID" value="CAG4960433.1"/>
    <property type="molecule type" value="Genomic_DNA"/>
</dbReference>
<evidence type="ECO:0000313" key="3">
    <source>
        <dbReference type="Proteomes" id="UP000691718"/>
    </source>
</evidence>
<evidence type="ECO:0000256" key="1">
    <source>
        <dbReference type="SAM" id="MobiDB-lite"/>
    </source>
</evidence>
<reference evidence="2" key="1">
    <citation type="submission" date="2021-04" db="EMBL/GenBank/DDBJ databases">
        <authorList>
            <person name="Tunstrom K."/>
        </authorList>
    </citation>
    <scope>NUCLEOTIDE SEQUENCE</scope>
</reference>
<organism evidence="2 3">
    <name type="scientific">Parnassius apollo</name>
    <name type="common">Apollo butterfly</name>
    <name type="synonym">Papilio apollo</name>
    <dbReference type="NCBI Taxonomy" id="110799"/>
    <lineage>
        <taxon>Eukaryota</taxon>
        <taxon>Metazoa</taxon>
        <taxon>Ecdysozoa</taxon>
        <taxon>Arthropoda</taxon>
        <taxon>Hexapoda</taxon>
        <taxon>Insecta</taxon>
        <taxon>Pterygota</taxon>
        <taxon>Neoptera</taxon>
        <taxon>Endopterygota</taxon>
        <taxon>Lepidoptera</taxon>
        <taxon>Glossata</taxon>
        <taxon>Ditrysia</taxon>
        <taxon>Papilionoidea</taxon>
        <taxon>Papilionidae</taxon>
        <taxon>Parnassiinae</taxon>
        <taxon>Parnassini</taxon>
        <taxon>Parnassius</taxon>
        <taxon>Parnassius</taxon>
    </lineage>
</organism>
<comment type="caution">
    <text evidence="2">The sequence shown here is derived from an EMBL/GenBank/DDBJ whole genome shotgun (WGS) entry which is preliminary data.</text>
</comment>
<feature type="region of interest" description="Disordered" evidence="1">
    <location>
        <begin position="313"/>
        <end position="332"/>
    </location>
</feature>
<gene>
    <name evidence="2" type="ORF">PAPOLLO_LOCUS6353</name>
</gene>
<feature type="compositionally biased region" description="Polar residues" evidence="1">
    <location>
        <begin position="125"/>
        <end position="142"/>
    </location>
</feature>
<feature type="region of interest" description="Disordered" evidence="1">
    <location>
        <begin position="473"/>
        <end position="504"/>
    </location>
</feature>
<feature type="region of interest" description="Disordered" evidence="1">
    <location>
        <begin position="98"/>
        <end position="145"/>
    </location>
</feature>
<feature type="compositionally biased region" description="Polar residues" evidence="1">
    <location>
        <begin position="105"/>
        <end position="116"/>
    </location>
</feature>
<feature type="compositionally biased region" description="Polar residues" evidence="1">
    <location>
        <begin position="369"/>
        <end position="386"/>
    </location>
</feature>
<keyword evidence="3" id="KW-1185">Reference proteome</keyword>
<proteinExistence type="predicted"/>
<feature type="region of interest" description="Disordered" evidence="1">
    <location>
        <begin position="543"/>
        <end position="562"/>
    </location>
</feature>
<evidence type="ECO:0000313" key="2">
    <source>
        <dbReference type="EMBL" id="CAG4960433.1"/>
    </source>
</evidence>
<dbReference type="Proteomes" id="UP000691718">
    <property type="component" value="Unassembled WGS sequence"/>
</dbReference>
<name>A0A8S3WHZ2_PARAO</name>
<dbReference type="OrthoDB" id="7483379at2759"/>
<feature type="compositionally biased region" description="Basic and acidic residues" evidence="1">
    <location>
        <begin position="484"/>
        <end position="504"/>
    </location>
</feature>
<accession>A0A8S3WHZ2</accession>
<protein>
    <submittedName>
        <fullName evidence="2">(apollo) hypothetical protein</fullName>
    </submittedName>
</protein>
<sequence length="644" mass="73435">MATVCGPYYTSNVSGGKSTRFSSPELIITSISDMRPLLKSREEANRELAAQSEQSEDEISVPSTRSSSSRSKKPSRLDKLEQGQRKLENMLEQFIKSFQPEDHSYSGSEKVSTSPDPSEDEKNAPQLSVSSPKPCEPSTSLVNEDFDWTPTTRQQEPLIPTPSQHIATQGTECQRLGDISFSQIRYAEVQKKLHASPVFGSLKVNPILTTYGPIQSRSIGSNGLHSGHNFPCGGATLAICRGLEERRRTIKHLTNNKRIHYPLCQKAPANAFSPEDTYKVRNKKFRFRDPDPNTAEGNRKFLDSDRFLVNYVSSSKTQRQSTTDNQSERPKQILYPEEIQVVKPLQSTSFLTNRRFSHENRHFSGIFSHPNNQSSSKIPVNSSPKQDSTIYMPTVWSINGTSNLRKSVKLDSITIKTDEHKSYCIPRRLLACQQDPVKVQNDAKMTVQFLVKLGWIINVEKSLQSRANRVSRNRMGHNPQYKSAPEKENIFREKRSQQDPNKSKMELAIRKKPARKTKLCFLCNTLGKTSLQGDTKISQHFARRVSPEEVSHSKKSIPTMPVVDSKTGRERQYSFQVLRNHFHYIRCLRQRMGSADKRKAHQRYLEHLPISVAYQQERTICSNSSNSFRERFNKKQKSCHTIEP</sequence>
<feature type="compositionally biased region" description="Low complexity" evidence="1">
    <location>
        <begin position="60"/>
        <end position="69"/>
    </location>
</feature>
<feature type="region of interest" description="Disordered" evidence="1">
    <location>
        <begin position="38"/>
        <end position="82"/>
    </location>
</feature>
<feature type="region of interest" description="Disordered" evidence="1">
    <location>
        <begin position="366"/>
        <end position="386"/>
    </location>
</feature>
<feature type="region of interest" description="Disordered" evidence="1">
    <location>
        <begin position="1"/>
        <end position="22"/>
    </location>
</feature>
<feature type="compositionally biased region" description="Polar residues" evidence="1">
    <location>
        <begin position="9"/>
        <end position="22"/>
    </location>
</feature>
<dbReference type="AlphaFoldDB" id="A0A8S3WHZ2"/>